<dbReference type="Proteomes" id="UP000285146">
    <property type="component" value="Unassembled WGS sequence"/>
</dbReference>
<dbReference type="AlphaFoldDB" id="A0A423VB02"/>
<reference evidence="2 3" key="1">
    <citation type="submission" date="2015-09" db="EMBL/GenBank/DDBJ databases">
        <title>Host preference determinants of Valsa canker pathogens revealed by comparative genomics.</title>
        <authorList>
            <person name="Yin Z."/>
            <person name="Huang L."/>
        </authorList>
    </citation>
    <scope>NUCLEOTIDE SEQUENCE [LARGE SCALE GENOMIC DNA]</scope>
    <source>
        <strain evidence="2 3">SXYLt</strain>
    </source>
</reference>
<organism evidence="2 3">
    <name type="scientific">Cytospora leucostoma</name>
    <dbReference type="NCBI Taxonomy" id="1230097"/>
    <lineage>
        <taxon>Eukaryota</taxon>
        <taxon>Fungi</taxon>
        <taxon>Dikarya</taxon>
        <taxon>Ascomycota</taxon>
        <taxon>Pezizomycotina</taxon>
        <taxon>Sordariomycetes</taxon>
        <taxon>Sordariomycetidae</taxon>
        <taxon>Diaporthales</taxon>
        <taxon>Cytosporaceae</taxon>
        <taxon>Cytospora</taxon>
    </lineage>
</organism>
<evidence type="ECO:0000313" key="2">
    <source>
        <dbReference type="EMBL" id="ROV88037.1"/>
    </source>
</evidence>
<evidence type="ECO:0000313" key="3">
    <source>
        <dbReference type="Proteomes" id="UP000285146"/>
    </source>
</evidence>
<dbReference type="EMBL" id="LKEB01000126">
    <property type="protein sequence ID" value="ROV88037.1"/>
    <property type="molecule type" value="Genomic_DNA"/>
</dbReference>
<dbReference type="Pfam" id="PF06985">
    <property type="entry name" value="HET"/>
    <property type="match status" value="1"/>
</dbReference>
<dbReference type="InterPro" id="IPR052895">
    <property type="entry name" value="HetReg/Transcr_Mod"/>
</dbReference>
<name>A0A423VB02_9PEZI</name>
<proteinExistence type="predicted"/>
<comment type="caution">
    <text evidence="2">The sequence shown here is derived from an EMBL/GenBank/DDBJ whole genome shotgun (WGS) entry which is preliminary data.</text>
</comment>
<dbReference type="PANTHER" id="PTHR24148">
    <property type="entry name" value="ANKYRIN REPEAT DOMAIN-CONTAINING PROTEIN 39 HOMOLOG-RELATED"/>
    <property type="match status" value="1"/>
</dbReference>
<protein>
    <recommendedName>
        <fullName evidence="1">Heterokaryon incompatibility domain-containing protein</fullName>
    </recommendedName>
</protein>
<dbReference type="STRING" id="1230097.A0A423VB02"/>
<dbReference type="InParanoid" id="A0A423VB02"/>
<gene>
    <name evidence="2" type="ORF">VPNG_10355</name>
</gene>
<accession>A0A423VB02</accession>
<dbReference type="OrthoDB" id="2157530at2759"/>
<dbReference type="InterPro" id="IPR010730">
    <property type="entry name" value="HET"/>
</dbReference>
<evidence type="ECO:0000259" key="1">
    <source>
        <dbReference type="Pfam" id="PF06985"/>
    </source>
</evidence>
<feature type="domain" description="Heterokaryon incompatibility" evidence="1">
    <location>
        <begin position="44"/>
        <end position="203"/>
    </location>
</feature>
<dbReference type="PANTHER" id="PTHR24148:SF64">
    <property type="entry name" value="HETEROKARYON INCOMPATIBILITY DOMAIN-CONTAINING PROTEIN"/>
    <property type="match status" value="1"/>
</dbReference>
<sequence length="512" mass="58567">MALYKDHPLQDPDSIRVLKLFPGDSDAAIEVSATTVRLSAQPNFIALSYTWGNPVDERHPSYREYDNVEYHISCAGEPLAVYQNLYEALWQLREKQEYSLLWIDAICIDQRNIEERNHQLSLMPRIYYGASSVIIWLGKDDVSTPEAVEILNNLQYQGALLTQSMMRYVATTSFLDSIPHGKKHALQLLFRRRWFDRVWTLQEVLLPQRTRCLCGPYELNIADASQFAAHLLKVMLSGLAASETWRVPDLLPICGFGSRAFLRFPKIDRKLEIPGSFKWLVALELFVHESRQRNCCKLEDKVLAPLAFALHDQFAPETPDYLPLKTEARSLIDCRISVIELYRKFTHFMIDSMANLDILSRAHRDVPHDDATKELNLPSWVPPFQKPGTTSLIDDLLFTQYNAADHLGPYCRVEIPTKALELPARAVFFGRIVQISAHTAPADNTCAWLAHVRNSERYKQEIESGDHHDLAQVVIRNVGERLDLGLKVVAKRREYHEKPCGGYSASTYMAND</sequence>
<keyword evidence="3" id="KW-1185">Reference proteome</keyword>